<dbReference type="GO" id="GO:0003677">
    <property type="term" value="F:DNA binding"/>
    <property type="evidence" value="ECO:0007669"/>
    <property type="project" value="InterPro"/>
</dbReference>
<evidence type="ECO:0000256" key="5">
    <source>
        <dbReference type="ARBA" id="ARBA00022691"/>
    </source>
</evidence>
<keyword evidence="11" id="KW-1185">Reference proteome</keyword>
<sequence length="501" mass="57217">MFYRCISEKLRNEINENERKNNPNFNYASLKDEEVPEGMKELLRTEKGYFILPSDLFENVLESFKKSRDNAQERLKKAFDNISYSARGGSNESNFQGLFSIIQLNNNWKLGETVDQKNKTIAKILEGINDMRAPKGDQEDFDLFGVAYEDLIHNYASDAKKKGGDFFTPAEVSELLAELALNNRTKINKVYDPACGSGALLLKFLEAIKKRGGHLKKICGQEVNATTHKLCVMNMFLRNINYSNFNIIFGDTLLSPVAKEHMDTDAIISNPPYSAGWKGSDDPEIIADRRYAVAGALAPRSKSDLAFVMHSCHCLRNSGGIAAIVLFPGVFYRQGSEQKIRQYLLDNNFVDSIIALAGNLFYGTSIETCILVLKKGRQETDVLFIDARNEFLKVKKKNRLTSENIKKILNVYFKREEIPLFSRLVSYEEIKEQEYNLSINKYIFPEEEKEGINIAKVNQEMAFAEEEIRVLKENLNKVITEIKEYLQNNDQSEKDVEIPEF</sequence>
<dbReference type="PRINTS" id="PR00507">
    <property type="entry name" value="N12N6MTFRASE"/>
</dbReference>
<evidence type="ECO:0000256" key="2">
    <source>
        <dbReference type="ARBA" id="ARBA00011900"/>
    </source>
</evidence>
<dbReference type="REBASE" id="53450">
    <property type="entry name" value="M.MweMORF600P"/>
</dbReference>
<dbReference type="GO" id="GO:0032259">
    <property type="term" value="P:methylation"/>
    <property type="evidence" value="ECO:0007669"/>
    <property type="project" value="UniProtKB-KW"/>
</dbReference>
<dbReference type="SUPFAM" id="SSF53335">
    <property type="entry name" value="S-adenosyl-L-methionine-dependent methyltransferases"/>
    <property type="match status" value="1"/>
</dbReference>
<dbReference type="EMBL" id="CP003703">
    <property type="protein sequence ID" value="AFN64927.1"/>
    <property type="molecule type" value="Genomic_DNA"/>
</dbReference>
<gene>
    <name evidence="10" type="ordered locus">WEN_00600</name>
</gene>
<dbReference type="GO" id="GO:0009307">
    <property type="term" value="P:DNA restriction-modification system"/>
    <property type="evidence" value="ECO:0007669"/>
    <property type="project" value="UniProtKB-KW"/>
</dbReference>
<dbReference type="InterPro" id="IPR002052">
    <property type="entry name" value="DNA_methylase_N6_adenine_CS"/>
</dbReference>
<keyword evidence="8" id="KW-0175">Coiled coil</keyword>
<evidence type="ECO:0000256" key="3">
    <source>
        <dbReference type="ARBA" id="ARBA00022603"/>
    </source>
</evidence>
<comment type="similarity">
    <text evidence="1">Belongs to the N(4)/N(6)-methyltransferase family.</text>
</comment>
<evidence type="ECO:0000256" key="6">
    <source>
        <dbReference type="ARBA" id="ARBA00022747"/>
    </source>
</evidence>
<evidence type="ECO:0000256" key="7">
    <source>
        <dbReference type="ARBA" id="ARBA00047942"/>
    </source>
</evidence>
<dbReference type="Gene3D" id="3.40.50.150">
    <property type="entry name" value="Vaccinia Virus protein VP39"/>
    <property type="match status" value="1"/>
</dbReference>
<keyword evidence="5" id="KW-0949">S-adenosyl-L-methionine</keyword>
<feature type="coiled-coil region" evidence="8">
    <location>
        <begin position="454"/>
        <end position="495"/>
    </location>
</feature>
<name>I6ZEC2_MYCWM</name>
<dbReference type="PANTHER" id="PTHR42933">
    <property type="entry name" value="SLR6095 PROTEIN"/>
    <property type="match status" value="1"/>
</dbReference>
<evidence type="ECO:0000256" key="8">
    <source>
        <dbReference type="SAM" id="Coils"/>
    </source>
</evidence>
<dbReference type="Proteomes" id="UP000009005">
    <property type="component" value="Chromosome"/>
</dbReference>
<evidence type="ECO:0000259" key="9">
    <source>
        <dbReference type="Pfam" id="PF02384"/>
    </source>
</evidence>
<organism evidence="10 11">
    <name type="scientific">Mycoplasma wenyonii (strain Massachusetts)</name>
    <name type="common">Eperythrozoon wenyonii</name>
    <dbReference type="NCBI Taxonomy" id="1197325"/>
    <lineage>
        <taxon>Bacteria</taxon>
        <taxon>Bacillati</taxon>
        <taxon>Mycoplasmatota</taxon>
        <taxon>Mollicutes</taxon>
        <taxon>Mycoplasmataceae</taxon>
        <taxon>Mycoplasma</taxon>
    </lineage>
</organism>
<dbReference type="InterPro" id="IPR051537">
    <property type="entry name" value="DNA_Adenine_Mtase"/>
</dbReference>
<proteinExistence type="inferred from homology"/>
<dbReference type="Pfam" id="PF02384">
    <property type="entry name" value="N6_Mtase"/>
    <property type="match status" value="1"/>
</dbReference>
<dbReference type="InterPro" id="IPR003356">
    <property type="entry name" value="DNA_methylase_A-5"/>
</dbReference>
<evidence type="ECO:0000313" key="11">
    <source>
        <dbReference type="Proteomes" id="UP000009005"/>
    </source>
</evidence>
<dbReference type="Gene3D" id="1.20.1260.30">
    <property type="match status" value="1"/>
</dbReference>
<comment type="catalytic activity">
    <reaction evidence="7">
        <text>a 2'-deoxyadenosine in DNA + S-adenosyl-L-methionine = an N(6)-methyl-2'-deoxyadenosine in DNA + S-adenosyl-L-homocysteine + H(+)</text>
        <dbReference type="Rhea" id="RHEA:15197"/>
        <dbReference type="Rhea" id="RHEA-COMP:12418"/>
        <dbReference type="Rhea" id="RHEA-COMP:12419"/>
        <dbReference type="ChEBI" id="CHEBI:15378"/>
        <dbReference type="ChEBI" id="CHEBI:57856"/>
        <dbReference type="ChEBI" id="CHEBI:59789"/>
        <dbReference type="ChEBI" id="CHEBI:90615"/>
        <dbReference type="ChEBI" id="CHEBI:90616"/>
        <dbReference type="EC" id="2.1.1.72"/>
    </reaction>
</comment>
<keyword evidence="4" id="KW-0808">Transferase</keyword>
<dbReference type="PANTHER" id="PTHR42933:SF1">
    <property type="entry name" value="SITE-SPECIFIC DNA-METHYLTRANSFERASE (ADENINE-SPECIFIC)"/>
    <property type="match status" value="1"/>
</dbReference>
<protein>
    <recommendedName>
        <fullName evidence="2">site-specific DNA-methyltransferase (adenine-specific)</fullName>
        <ecNumber evidence="2">2.1.1.72</ecNumber>
    </recommendedName>
</protein>
<dbReference type="GO" id="GO:0009007">
    <property type="term" value="F:site-specific DNA-methyltransferase (adenine-specific) activity"/>
    <property type="evidence" value="ECO:0007669"/>
    <property type="project" value="UniProtKB-EC"/>
</dbReference>
<dbReference type="STRING" id="1197325.WEN_00600"/>
<dbReference type="KEGG" id="mwe:WEN_00600"/>
<keyword evidence="3" id="KW-0489">Methyltransferase</keyword>
<dbReference type="InterPro" id="IPR038333">
    <property type="entry name" value="T1MK-like_N_sf"/>
</dbReference>
<evidence type="ECO:0000256" key="4">
    <source>
        <dbReference type="ARBA" id="ARBA00022679"/>
    </source>
</evidence>
<dbReference type="AlphaFoldDB" id="I6ZEC2"/>
<evidence type="ECO:0000313" key="10">
    <source>
        <dbReference type="EMBL" id="AFN64927.1"/>
    </source>
</evidence>
<accession>I6ZEC2</accession>
<reference evidence="10 11" key="1">
    <citation type="journal article" date="2012" name="J. Bacteriol.">
        <title>Complete genome sequence of Mycoplasma wenyonii strain Massachusetts.</title>
        <authorList>
            <person name="Dos Santos A.P."/>
            <person name="Guimaraes A.M."/>
            <person name="do Nascimento N.C."/>
            <person name="Sanmiguel P.J."/>
            <person name="Messick J.B."/>
        </authorList>
    </citation>
    <scope>NUCLEOTIDE SEQUENCE [LARGE SCALE GENOMIC DNA]</scope>
    <source>
        <strain evidence="10 11">Massachusetts</strain>
    </source>
</reference>
<dbReference type="InterPro" id="IPR004546">
    <property type="entry name" value="Restrct_endonuc_T1M"/>
</dbReference>
<dbReference type="GO" id="GO:0008170">
    <property type="term" value="F:N-methyltransferase activity"/>
    <property type="evidence" value="ECO:0007669"/>
    <property type="project" value="InterPro"/>
</dbReference>
<dbReference type="HOGENOM" id="CLU_013049_0_1_14"/>
<dbReference type="NCBIfam" id="TIGR00497">
    <property type="entry name" value="hsdM"/>
    <property type="match status" value="1"/>
</dbReference>
<dbReference type="InterPro" id="IPR029063">
    <property type="entry name" value="SAM-dependent_MTases_sf"/>
</dbReference>
<dbReference type="PATRIC" id="fig|1197325.3.peg.131"/>
<feature type="domain" description="DNA methylase adenine-specific" evidence="9">
    <location>
        <begin position="141"/>
        <end position="450"/>
    </location>
</feature>
<evidence type="ECO:0000256" key="1">
    <source>
        <dbReference type="ARBA" id="ARBA00006594"/>
    </source>
</evidence>
<keyword evidence="6" id="KW-0680">Restriction system</keyword>
<dbReference type="PROSITE" id="PS00092">
    <property type="entry name" value="N6_MTASE"/>
    <property type="match status" value="1"/>
</dbReference>
<dbReference type="EC" id="2.1.1.72" evidence="2"/>